<gene>
    <name evidence="1" type="ORF">S03H2_72628</name>
</gene>
<reference evidence="1" key="1">
    <citation type="journal article" date="2014" name="Front. Microbiol.">
        <title>High frequency of phylogenetically diverse reductive dehalogenase-homologous genes in deep subseafloor sedimentary metagenomes.</title>
        <authorList>
            <person name="Kawai M."/>
            <person name="Futagami T."/>
            <person name="Toyoda A."/>
            <person name="Takaki Y."/>
            <person name="Nishi S."/>
            <person name="Hori S."/>
            <person name="Arai W."/>
            <person name="Tsubouchi T."/>
            <person name="Morono Y."/>
            <person name="Uchiyama I."/>
            <person name="Ito T."/>
            <person name="Fujiyama A."/>
            <person name="Inagaki F."/>
            <person name="Takami H."/>
        </authorList>
    </citation>
    <scope>NUCLEOTIDE SEQUENCE</scope>
    <source>
        <strain evidence="1">Expedition CK06-06</strain>
    </source>
</reference>
<feature type="non-terminal residue" evidence="1">
    <location>
        <position position="39"/>
    </location>
</feature>
<organism evidence="1">
    <name type="scientific">marine sediment metagenome</name>
    <dbReference type="NCBI Taxonomy" id="412755"/>
    <lineage>
        <taxon>unclassified sequences</taxon>
        <taxon>metagenomes</taxon>
        <taxon>ecological metagenomes</taxon>
    </lineage>
</organism>
<sequence length="39" mass="4513">MPDYSDMMGKAREDIHCATEVWVEVLQEILGPRLESIYS</sequence>
<protein>
    <submittedName>
        <fullName evidence="1">Uncharacterized protein</fullName>
    </submittedName>
</protein>
<evidence type="ECO:0000313" key="1">
    <source>
        <dbReference type="EMBL" id="GAH91537.1"/>
    </source>
</evidence>
<comment type="caution">
    <text evidence="1">The sequence shown here is derived from an EMBL/GenBank/DDBJ whole genome shotgun (WGS) entry which is preliminary data.</text>
</comment>
<proteinExistence type="predicted"/>
<name>X1JC50_9ZZZZ</name>
<dbReference type="AlphaFoldDB" id="X1JC50"/>
<accession>X1JC50</accession>
<dbReference type="EMBL" id="BARU01049230">
    <property type="protein sequence ID" value="GAH91537.1"/>
    <property type="molecule type" value="Genomic_DNA"/>
</dbReference>